<dbReference type="InterPro" id="IPR003488">
    <property type="entry name" value="DprA"/>
</dbReference>
<dbReference type="PANTHER" id="PTHR43022:SF1">
    <property type="entry name" value="PROTEIN SMF"/>
    <property type="match status" value="1"/>
</dbReference>
<comment type="caution">
    <text evidence="4">The sequence shown here is derived from an EMBL/GenBank/DDBJ whole genome shotgun (WGS) entry which is preliminary data.</text>
</comment>
<accession>A0A0A0M4R2</accession>
<proteinExistence type="inferred from homology"/>
<evidence type="ECO:0000259" key="2">
    <source>
        <dbReference type="Pfam" id="PF02481"/>
    </source>
</evidence>
<evidence type="ECO:0000313" key="5">
    <source>
        <dbReference type="Proteomes" id="UP000030003"/>
    </source>
</evidence>
<dbReference type="InterPro" id="IPR041614">
    <property type="entry name" value="DprA_WH"/>
</dbReference>
<feature type="non-terminal residue" evidence="4">
    <location>
        <position position="1"/>
    </location>
</feature>
<reference evidence="4 5" key="1">
    <citation type="submission" date="2013-08" db="EMBL/GenBank/DDBJ databases">
        <title>Genomic analysis of Lysobacter defluvii.</title>
        <authorList>
            <person name="Wang Q."/>
            <person name="Wang G."/>
        </authorList>
    </citation>
    <scope>NUCLEOTIDE SEQUENCE [LARGE SCALE GENOMIC DNA]</scope>
    <source>
        <strain evidence="4 5">IMMIB APB-9</strain>
    </source>
</reference>
<gene>
    <name evidence="4" type="ORF">N791_06345</name>
</gene>
<dbReference type="RefSeq" id="WP_036138204.1">
    <property type="nucleotide sequence ID" value="NZ_AVBH01000159.1"/>
</dbReference>
<name>A0A0A0M4R2_9GAMM</name>
<dbReference type="eggNOG" id="COG0758">
    <property type="taxonomic scope" value="Bacteria"/>
</dbReference>
<comment type="similarity">
    <text evidence="1">Belongs to the DprA/Smf family.</text>
</comment>
<evidence type="ECO:0000256" key="1">
    <source>
        <dbReference type="ARBA" id="ARBA00006525"/>
    </source>
</evidence>
<dbReference type="Gene3D" id="1.10.10.10">
    <property type="entry name" value="Winged helix-like DNA-binding domain superfamily/Winged helix DNA-binding domain"/>
    <property type="match status" value="1"/>
</dbReference>
<dbReference type="Pfam" id="PF02481">
    <property type="entry name" value="DNA_processg_A"/>
    <property type="match status" value="1"/>
</dbReference>
<dbReference type="InterPro" id="IPR057666">
    <property type="entry name" value="DrpA_SLOG"/>
</dbReference>
<dbReference type="PANTHER" id="PTHR43022">
    <property type="entry name" value="PROTEIN SMF"/>
    <property type="match status" value="1"/>
</dbReference>
<evidence type="ECO:0000313" key="4">
    <source>
        <dbReference type="EMBL" id="KGO97963.1"/>
    </source>
</evidence>
<organism evidence="4 5">
    <name type="scientific">Lysobacter defluvii IMMIB APB-9 = DSM 18482</name>
    <dbReference type="NCBI Taxonomy" id="1385515"/>
    <lineage>
        <taxon>Bacteria</taxon>
        <taxon>Pseudomonadati</taxon>
        <taxon>Pseudomonadota</taxon>
        <taxon>Gammaproteobacteria</taxon>
        <taxon>Lysobacterales</taxon>
        <taxon>Lysobacteraceae</taxon>
        <taxon>Novilysobacter</taxon>
    </lineage>
</organism>
<feature type="domain" description="Smf/DprA SLOG" evidence="2">
    <location>
        <begin position="1"/>
        <end position="119"/>
    </location>
</feature>
<dbReference type="GO" id="GO:0009294">
    <property type="term" value="P:DNA-mediated transformation"/>
    <property type="evidence" value="ECO:0007669"/>
    <property type="project" value="InterPro"/>
</dbReference>
<dbReference type="Proteomes" id="UP000030003">
    <property type="component" value="Unassembled WGS sequence"/>
</dbReference>
<dbReference type="Gene3D" id="3.40.50.450">
    <property type="match status" value="1"/>
</dbReference>
<feature type="domain" description="DprA winged helix" evidence="3">
    <location>
        <begin position="146"/>
        <end position="204"/>
    </location>
</feature>
<dbReference type="STRING" id="1385515.GCA_000423325_01417"/>
<dbReference type="Pfam" id="PF17782">
    <property type="entry name" value="WHD_DprA"/>
    <property type="match status" value="1"/>
</dbReference>
<protein>
    <submittedName>
        <fullName evidence="4">DNA processing protein DprA</fullName>
    </submittedName>
</protein>
<dbReference type="AlphaFoldDB" id="A0A0A0M4R2"/>
<dbReference type="SUPFAM" id="SSF102405">
    <property type="entry name" value="MCP/YpsA-like"/>
    <property type="match status" value="1"/>
</dbReference>
<keyword evidence="5" id="KW-1185">Reference proteome</keyword>
<dbReference type="EMBL" id="AVBH01000159">
    <property type="protein sequence ID" value="KGO97963.1"/>
    <property type="molecule type" value="Genomic_DNA"/>
</dbReference>
<sequence length="210" mass="22011">TLAVLGTGPDVPYPRRNAALHRRLCATGLVASELPPGTGPRSSQFPSRNRILAALSVGTVVVEAARRSGALITARLAGEYGREVMAFPGSIRNPVARGCHRLIRDGAALVEDPAEVLELVAPVVSRLAGDLRGRIAAPIQGVPTGPPRAVIDPAAAPPDPVWRALAHDPGSLDELAVRSGLTVAEVSSMLLSLELEGRVAARHGRWYRTG</sequence>
<dbReference type="InterPro" id="IPR036388">
    <property type="entry name" value="WH-like_DNA-bd_sf"/>
</dbReference>
<evidence type="ECO:0000259" key="3">
    <source>
        <dbReference type="Pfam" id="PF17782"/>
    </source>
</evidence>